<dbReference type="InterPro" id="IPR029060">
    <property type="entry name" value="PIN-like_dom_sf"/>
</dbReference>
<dbReference type="EMBL" id="JBHSQN010000017">
    <property type="protein sequence ID" value="MFC6014510.1"/>
    <property type="molecule type" value="Genomic_DNA"/>
</dbReference>
<dbReference type="GO" id="GO:0003677">
    <property type="term" value="F:DNA binding"/>
    <property type="evidence" value="ECO:0007669"/>
    <property type="project" value="UniProtKB-KW"/>
</dbReference>
<gene>
    <name evidence="1" type="ORF">ACFP3H_25940</name>
</gene>
<evidence type="ECO:0000313" key="1">
    <source>
        <dbReference type="EMBL" id="MFC6014510.1"/>
    </source>
</evidence>
<keyword evidence="2" id="KW-1185">Reference proteome</keyword>
<name>A0ABW1JZA5_9NOCA</name>
<proteinExistence type="predicted"/>
<sequence>MMPGTLLLDCEGLSLLYRQDRAALVLIEAARREGVRVGTTAMTRLEAEDSKVQRARIAWNLSRLDVHDITREVSDDAAELLRSHQLHGHKFAIDATLAAIARRAERPVSVFTSDPEDLTLLCGKGIQIIPIKRQLRQALVVDEPGRLSRVGGGVREVRRR</sequence>
<comment type="caution">
    <text evidence="1">The sequence shown here is derived from an EMBL/GenBank/DDBJ whole genome shotgun (WGS) entry which is preliminary data.</text>
</comment>
<reference evidence="2" key="1">
    <citation type="journal article" date="2019" name="Int. J. Syst. Evol. Microbiol.">
        <title>The Global Catalogue of Microorganisms (GCM) 10K type strain sequencing project: providing services to taxonomists for standard genome sequencing and annotation.</title>
        <authorList>
            <consortium name="The Broad Institute Genomics Platform"/>
            <consortium name="The Broad Institute Genome Sequencing Center for Infectious Disease"/>
            <person name="Wu L."/>
            <person name="Ma J."/>
        </authorList>
    </citation>
    <scope>NUCLEOTIDE SEQUENCE [LARGE SCALE GENOMIC DNA]</scope>
    <source>
        <strain evidence="2">CCUG 36956</strain>
    </source>
</reference>
<evidence type="ECO:0000313" key="2">
    <source>
        <dbReference type="Proteomes" id="UP001596223"/>
    </source>
</evidence>
<keyword evidence="1" id="KW-0238">DNA-binding</keyword>
<dbReference type="SUPFAM" id="SSF88723">
    <property type="entry name" value="PIN domain-like"/>
    <property type="match status" value="1"/>
</dbReference>
<dbReference type="Gene3D" id="3.40.50.1010">
    <property type="entry name" value="5'-nuclease"/>
    <property type="match status" value="1"/>
</dbReference>
<dbReference type="Proteomes" id="UP001596223">
    <property type="component" value="Unassembled WGS sequence"/>
</dbReference>
<dbReference type="RefSeq" id="WP_378609860.1">
    <property type="nucleotide sequence ID" value="NZ_JBHSQN010000017.1"/>
</dbReference>
<organism evidence="1 2">
    <name type="scientific">Nocardia lasii</name>
    <dbReference type="NCBI Taxonomy" id="1616107"/>
    <lineage>
        <taxon>Bacteria</taxon>
        <taxon>Bacillati</taxon>
        <taxon>Actinomycetota</taxon>
        <taxon>Actinomycetes</taxon>
        <taxon>Mycobacteriales</taxon>
        <taxon>Nocardiaceae</taxon>
        <taxon>Nocardia</taxon>
    </lineage>
</organism>
<accession>A0ABW1JZA5</accession>
<protein>
    <submittedName>
        <fullName evidence="1">DNA-binding protein</fullName>
    </submittedName>
</protein>